<comment type="caution">
    <text evidence="8">The sequence shown here is derived from an EMBL/GenBank/DDBJ whole genome shotgun (WGS) entry which is preliminary data.</text>
</comment>
<keyword evidence="4" id="KW-0520">NAD</keyword>
<dbReference type="InterPro" id="IPR050071">
    <property type="entry name" value="Dehydroquinate_synthase"/>
</dbReference>
<protein>
    <submittedName>
        <fullName evidence="8">Uncharacterized protein</fullName>
    </submittedName>
</protein>
<evidence type="ECO:0000256" key="2">
    <source>
        <dbReference type="ARBA" id="ARBA00022723"/>
    </source>
</evidence>
<dbReference type="AlphaFoldDB" id="A0A3M6UCZ8"/>
<reference evidence="8 9" key="1">
    <citation type="journal article" date="2018" name="Sci. Rep.">
        <title>Comparative analysis of the Pocillopora damicornis genome highlights role of immune system in coral evolution.</title>
        <authorList>
            <person name="Cunning R."/>
            <person name="Bay R.A."/>
            <person name="Gillette P."/>
            <person name="Baker A.C."/>
            <person name="Traylor-Knowles N."/>
        </authorList>
    </citation>
    <scope>NUCLEOTIDE SEQUENCE [LARGE SCALE GENOMIC DNA]</scope>
    <source>
        <strain evidence="8">RSMAS</strain>
        <tissue evidence="8">Whole animal</tissue>
    </source>
</reference>
<feature type="domain" description="3-dehydroquinate synthase N-terminal" evidence="6">
    <location>
        <begin position="290"/>
        <end position="398"/>
    </location>
</feature>
<accession>A0A3M6UCZ8</accession>
<keyword evidence="2" id="KW-0479">Metal-binding</keyword>
<dbReference type="Pfam" id="PF01761">
    <property type="entry name" value="DHQ_synthase"/>
    <property type="match status" value="1"/>
</dbReference>
<keyword evidence="5" id="KW-0456">Lyase</keyword>
<keyword evidence="3" id="KW-0547">Nucleotide-binding</keyword>
<dbReference type="EMBL" id="RCHS01001803">
    <property type="protein sequence ID" value="RMX51384.1"/>
    <property type="molecule type" value="Genomic_DNA"/>
</dbReference>
<dbReference type="GO" id="GO:0017000">
    <property type="term" value="P:antibiotic biosynthetic process"/>
    <property type="evidence" value="ECO:0007669"/>
    <property type="project" value="InterPro"/>
</dbReference>
<dbReference type="InterPro" id="IPR030960">
    <property type="entry name" value="DHQS/DOIS_N"/>
</dbReference>
<dbReference type="SUPFAM" id="SSF56796">
    <property type="entry name" value="Dehydroquinate synthase-like"/>
    <property type="match status" value="1"/>
</dbReference>
<gene>
    <name evidence="8" type="ORF">pdam_00011369</name>
</gene>
<evidence type="ECO:0000256" key="4">
    <source>
        <dbReference type="ARBA" id="ARBA00023027"/>
    </source>
</evidence>
<dbReference type="PANTHER" id="PTHR43622:SF3">
    <property type="entry name" value="2-EPI-5-EPI-VALIOLONE SYNTHASE"/>
    <property type="match status" value="1"/>
</dbReference>
<dbReference type="Gene3D" id="1.20.1090.10">
    <property type="entry name" value="Dehydroquinate synthase-like - alpha domain"/>
    <property type="match status" value="1"/>
</dbReference>
<evidence type="ECO:0000259" key="6">
    <source>
        <dbReference type="Pfam" id="PF01761"/>
    </source>
</evidence>
<sequence length="678" mass="76198">MSHIFLFPVSYRRFTLFGLNLSQNILQSNMSTNSTNQDNQGNLSETTAEIEKAAIYSSIKSLENLPLEICDDPLQSIEEIALKIFANSIVSDLLIRTSRLDVFSKELAKSFSDDLESLLMVRKLKYFYNQPTSAVLQQLASLVQRSSSNTVVISKWNEMVKMFIDDKTLRTMPLCRFLQETDCPECYLENAEHLEKFDPHGLYPTSIYGRCEGDVLAKSDASLVACTSKYTLTTTAKIVYEVLSPSNPELRNVYQSIGRCVAVVDKNVEKIYGAALQTYFDEFSIELKKLVLSAEEIDKDIATVQSTLVLLKKLGVRRNEPILVVGNGVLHDVIACAASLYHRNTPYIMVSTSVVAAIDAGLSPRTGCDGFGFKNLFGSFHPPVLALTDRSFFRTLHRGCLRHGIAEIVKMAIVKDEELFCLLEQETSALLWTKFGTEMEDFRGDKKAFEDVCDLIIGKALEDYMRSEYSNMFETHQCRPHAYGHTWSPGYELPGGMLHGHAVSTGMGFGAYLSFCKGWITQYELDRILKLLSDLELALWHPIMENTKLVYKGQETMIEKRAGNLAAPVPKGLGKCGYINNMPYDLLQKRLREYQQITQHCPRQGMGIEVHCEDIGIKCPTPIVNNNNNDDGEVPVGTGTNGFHCNGDAKKYEKSFASQVPLEWREKNTNSRPVKSLR</sequence>
<evidence type="ECO:0000313" key="9">
    <source>
        <dbReference type="Proteomes" id="UP000275408"/>
    </source>
</evidence>
<evidence type="ECO:0000259" key="7">
    <source>
        <dbReference type="Pfam" id="PF24621"/>
    </source>
</evidence>
<dbReference type="OMA" id="EGWITES"/>
<dbReference type="PANTHER" id="PTHR43622">
    <property type="entry name" value="3-DEHYDROQUINATE SYNTHASE"/>
    <property type="match status" value="1"/>
</dbReference>
<comment type="cofactor">
    <cofactor evidence="1">
        <name>NAD(+)</name>
        <dbReference type="ChEBI" id="CHEBI:57540"/>
    </cofactor>
</comment>
<dbReference type="InterPro" id="IPR035872">
    <property type="entry name" value="EEVS-like"/>
</dbReference>
<feature type="domain" description="3-dehydroquinate synthase C-terminal" evidence="7">
    <location>
        <begin position="404"/>
        <end position="549"/>
    </location>
</feature>
<dbReference type="GO" id="GO:0000166">
    <property type="term" value="F:nucleotide binding"/>
    <property type="evidence" value="ECO:0007669"/>
    <property type="project" value="UniProtKB-KW"/>
</dbReference>
<evidence type="ECO:0000256" key="1">
    <source>
        <dbReference type="ARBA" id="ARBA00001911"/>
    </source>
</evidence>
<name>A0A3M6UCZ8_POCDA</name>
<dbReference type="CDD" id="cd08199">
    <property type="entry name" value="EEVS"/>
    <property type="match status" value="1"/>
</dbReference>
<dbReference type="Proteomes" id="UP000275408">
    <property type="component" value="Unassembled WGS sequence"/>
</dbReference>
<dbReference type="GO" id="GO:0046872">
    <property type="term" value="F:metal ion binding"/>
    <property type="evidence" value="ECO:0007669"/>
    <property type="project" value="UniProtKB-KW"/>
</dbReference>
<dbReference type="InterPro" id="IPR056179">
    <property type="entry name" value="DHQS_C"/>
</dbReference>
<dbReference type="Gene3D" id="3.40.50.1970">
    <property type="match status" value="1"/>
</dbReference>
<evidence type="ECO:0000256" key="3">
    <source>
        <dbReference type="ARBA" id="ARBA00022741"/>
    </source>
</evidence>
<evidence type="ECO:0000256" key="5">
    <source>
        <dbReference type="ARBA" id="ARBA00023239"/>
    </source>
</evidence>
<proteinExistence type="predicted"/>
<organism evidence="8 9">
    <name type="scientific">Pocillopora damicornis</name>
    <name type="common">Cauliflower coral</name>
    <name type="synonym">Millepora damicornis</name>
    <dbReference type="NCBI Taxonomy" id="46731"/>
    <lineage>
        <taxon>Eukaryota</taxon>
        <taxon>Metazoa</taxon>
        <taxon>Cnidaria</taxon>
        <taxon>Anthozoa</taxon>
        <taxon>Hexacorallia</taxon>
        <taxon>Scleractinia</taxon>
        <taxon>Astrocoeniina</taxon>
        <taxon>Pocilloporidae</taxon>
        <taxon>Pocillopora</taxon>
    </lineage>
</organism>
<evidence type="ECO:0000313" key="8">
    <source>
        <dbReference type="EMBL" id="RMX51384.1"/>
    </source>
</evidence>
<dbReference type="Pfam" id="PF24621">
    <property type="entry name" value="DHQS_C"/>
    <property type="match status" value="1"/>
</dbReference>
<keyword evidence="9" id="KW-1185">Reference proteome</keyword>
<dbReference type="OrthoDB" id="10251242at2759"/>
<dbReference type="STRING" id="46731.A0A3M6UCZ8"/>
<dbReference type="GO" id="GO:0003856">
    <property type="term" value="F:3-dehydroquinate synthase activity"/>
    <property type="evidence" value="ECO:0007669"/>
    <property type="project" value="TreeGrafter"/>
</dbReference>